<sequence length="91" mass="10653">MRQNILNDNKTSYNKEIHLFKIENPVLEQIKNHIQKLHPQIKQNYSSIYKDDDGDLISISSDEDLKVLMESVKNQTVKITIEPLDLQALYI</sequence>
<reference evidence="2" key="1">
    <citation type="submission" date="2021-01" db="EMBL/GenBank/DDBJ databases">
        <authorList>
            <consortium name="Genoscope - CEA"/>
            <person name="William W."/>
        </authorList>
    </citation>
    <scope>NUCLEOTIDE SEQUENCE</scope>
</reference>
<accession>A0A8S1RXV4</accession>
<evidence type="ECO:0000259" key="1">
    <source>
        <dbReference type="SMART" id="SM00666"/>
    </source>
</evidence>
<dbReference type="SMART" id="SM00666">
    <property type="entry name" value="PB1"/>
    <property type="match status" value="1"/>
</dbReference>
<gene>
    <name evidence="2" type="ORF">PSON_ATCC_30995.1.T4260002</name>
</gene>
<protein>
    <recommendedName>
        <fullName evidence="1">PB1 domain-containing protein</fullName>
    </recommendedName>
</protein>
<evidence type="ECO:0000313" key="3">
    <source>
        <dbReference type="Proteomes" id="UP000692954"/>
    </source>
</evidence>
<dbReference type="OrthoDB" id="441278at2759"/>
<dbReference type="CDD" id="cd05992">
    <property type="entry name" value="PB1"/>
    <property type="match status" value="1"/>
</dbReference>
<organism evidence="2 3">
    <name type="scientific">Paramecium sonneborni</name>
    <dbReference type="NCBI Taxonomy" id="65129"/>
    <lineage>
        <taxon>Eukaryota</taxon>
        <taxon>Sar</taxon>
        <taxon>Alveolata</taxon>
        <taxon>Ciliophora</taxon>
        <taxon>Intramacronucleata</taxon>
        <taxon>Oligohymenophorea</taxon>
        <taxon>Peniculida</taxon>
        <taxon>Parameciidae</taxon>
        <taxon>Paramecium</taxon>
    </lineage>
</organism>
<feature type="domain" description="PB1" evidence="1">
    <location>
        <begin position="6"/>
        <end position="84"/>
    </location>
</feature>
<keyword evidence="3" id="KW-1185">Reference proteome</keyword>
<dbReference type="InterPro" id="IPR000270">
    <property type="entry name" value="PB1_dom"/>
</dbReference>
<comment type="caution">
    <text evidence="2">The sequence shown here is derived from an EMBL/GenBank/DDBJ whole genome shotgun (WGS) entry which is preliminary data.</text>
</comment>
<name>A0A8S1RXV4_9CILI</name>
<evidence type="ECO:0000313" key="2">
    <source>
        <dbReference type="EMBL" id="CAD8131254.1"/>
    </source>
</evidence>
<dbReference type="Pfam" id="PF00564">
    <property type="entry name" value="PB1"/>
    <property type="match status" value="1"/>
</dbReference>
<dbReference type="AlphaFoldDB" id="A0A8S1RXV4"/>
<dbReference type="EMBL" id="CAJJDN010000426">
    <property type="protein sequence ID" value="CAD8131254.1"/>
    <property type="molecule type" value="Genomic_DNA"/>
</dbReference>
<proteinExistence type="predicted"/>
<dbReference type="Proteomes" id="UP000692954">
    <property type="component" value="Unassembled WGS sequence"/>
</dbReference>